<dbReference type="PANTHER" id="PTHR32071:SF57">
    <property type="entry name" value="C4-DICARBOXYLATE TRANSPORT TRANSCRIPTIONAL REGULATORY PROTEIN DCTD"/>
    <property type="match status" value="1"/>
</dbReference>
<dbReference type="PRINTS" id="PR01590">
    <property type="entry name" value="HTHFIS"/>
</dbReference>
<evidence type="ECO:0000256" key="4">
    <source>
        <dbReference type="ARBA" id="ARBA00023163"/>
    </source>
</evidence>
<dbReference type="SUPFAM" id="SSF55785">
    <property type="entry name" value="PYP-like sensor domain (PAS domain)"/>
    <property type="match status" value="1"/>
</dbReference>
<dbReference type="Gene3D" id="1.10.10.60">
    <property type="entry name" value="Homeodomain-like"/>
    <property type="match status" value="1"/>
</dbReference>
<dbReference type="Gene3D" id="3.40.50.2300">
    <property type="match status" value="1"/>
</dbReference>
<accession>A0ABS5PND3</accession>
<keyword evidence="2" id="KW-0067">ATP-binding</keyword>
<evidence type="ECO:0000313" key="6">
    <source>
        <dbReference type="EMBL" id="MBS7526081.1"/>
    </source>
</evidence>
<dbReference type="PROSITE" id="PS00675">
    <property type="entry name" value="SIGMA54_INTERACT_1"/>
    <property type="match status" value="1"/>
</dbReference>
<dbReference type="InterPro" id="IPR013767">
    <property type="entry name" value="PAS_fold"/>
</dbReference>
<dbReference type="SMART" id="SM00382">
    <property type="entry name" value="AAA"/>
    <property type="match status" value="1"/>
</dbReference>
<sequence>MATGIVFISPYEDLSERIRCIVNETNEAIEVYTAYLEEAFELCKKLEKEGTEVLISRGGNTKYLREVTAMPVVDMAHNLADYMDALERAKETKGVIGLFSYQRRIAYMDTVAKLIEADIRQYIFESRTDLSAVMDGAIADGMVLGIGGVVSQYECEARGIEYIRVVSSRDAIVNAIKSAKEVYRIQREEKEKSAKYRIQMENHKAVVDFSYNGIIGLDKNLTVNVYNTWAEKILEIKREHIIGKHIFDVLPETQLIKVMETGTAEFDVFKKVNGKQIIINRIPIFINDEVQGVVATFQDVKTIQESERKIRRNLAGKGLVAKYAFSDIQTDSPAMQQCIDIAKGYAKSASTVLIYGESGTGKELFAQSIHHASPRRNQPFVAINCAALPATILESELFGYEEGTFTGAKKGGKVGLFELAHEGTIFLDEIAEIPLTLQAQLLRVLQEKQIRRLGSDKIIPIDVRVITATNKDLAVAVNEGCFREDLFYRINILRLSIPPLRDRREDIVKIGNYLIKTNDYKLYIDNQEKWDAIFELLEGYHFHGNVRELQNIIERTMVVLKENIYDFENYKQLLGDILNIENVNLKRKLSEHSIQEKQRILEALNEANWSKTKASERLGLSRSTLWRKMKSYDIDS</sequence>
<dbReference type="InterPro" id="IPR002197">
    <property type="entry name" value="HTH_Fis"/>
</dbReference>
<dbReference type="InterPro" id="IPR058031">
    <property type="entry name" value="AAA_lid_NorR"/>
</dbReference>
<evidence type="ECO:0000313" key="7">
    <source>
        <dbReference type="Proteomes" id="UP000746471"/>
    </source>
</evidence>
<protein>
    <submittedName>
        <fullName evidence="6">Sigma 54-interacting transcriptional regulator</fullName>
    </submittedName>
</protein>
<dbReference type="PROSITE" id="PS00676">
    <property type="entry name" value="SIGMA54_INTERACT_2"/>
    <property type="match status" value="1"/>
</dbReference>
<keyword evidence="7" id="KW-1185">Reference proteome</keyword>
<dbReference type="InterPro" id="IPR035965">
    <property type="entry name" value="PAS-like_dom_sf"/>
</dbReference>
<dbReference type="Gene3D" id="3.40.50.10660">
    <property type="entry name" value="PrpR receptor domain-like"/>
    <property type="match status" value="1"/>
</dbReference>
<dbReference type="InterPro" id="IPR025662">
    <property type="entry name" value="Sigma_54_int_dom_ATP-bd_1"/>
</dbReference>
<evidence type="ECO:0000256" key="2">
    <source>
        <dbReference type="ARBA" id="ARBA00022840"/>
    </source>
</evidence>
<name>A0ABS5PND3_9FIRM</name>
<dbReference type="Proteomes" id="UP000746471">
    <property type="component" value="Unassembled WGS sequence"/>
</dbReference>
<organism evidence="6 7">
    <name type="scientific">Fusibacter paucivorans</name>
    <dbReference type="NCBI Taxonomy" id="76009"/>
    <lineage>
        <taxon>Bacteria</taxon>
        <taxon>Bacillati</taxon>
        <taxon>Bacillota</taxon>
        <taxon>Clostridia</taxon>
        <taxon>Eubacteriales</taxon>
        <taxon>Eubacteriales Family XII. Incertae Sedis</taxon>
        <taxon>Fusibacter</taxon>
    </lineage>
</organism>
<keyword evidence="1" id="KW-0547">Nucleotide-binding</keyword>
<dbReference type="Gene3D" id="3.30.450.20">
    <property type="entry name" value="PAS domain"/>
    <property type="match status" value="1"/>
</dbReference>
<dbReference type="InterPro" id="IPR025943">
    <property type="entry name" value="Sigma_54_int_dom_ATP-bd_2"/>
</dbReference>
<dbReference type="Pfam" id="PF06506">
    <property type="entry name" value="PrpR_N"/>
    <property type="match status" value="1"/>
</dbReference>
<evidence type="ECO:0000259" key="5">
    <source>
        <dbReference type="PROSITE" id="PS50045"/>
    </source>
</evidence>
<dbReference type="InterPro" id="IPR010524">
    <property type="entry name" value="Sig_transdc_resp-reg_PrpR_N"/>
</dbReference>
<dbReference type="Gene3D" id="1.10.8.60">
    <property type="match status" value="1"/>
</dbReference>
<gene>
    <name evidence="6" type="ORF">KHM83_05295</name>
</gene>
<dbReference type="Pfam" id="PF00158">
    <property type="entry name" value="Sigma54_activat"/>
    <property type="match status" value="1"/>
</dbReference>
<dbReference type="Pfam" id="PF02954">
    <property type="entry name" value="HTH_8"/>
    <property type="match status" value="1"/>
</dbReference>
<dbReference type="InterPro" id="IPR009057">
    <property type="entry name" value="Homeodomain-like_sf"/>
</dbReference>
<dbReference type="InterPro" id="IPR027417">
    <property type="entry name" value="P-loop_NTPase"/>
</dbReference>
<evidence type="ECO:0000256" key="1">
    <source>
        <dbReference type="ARBA" id="ARBA00022741"/>
    </source>
</evidence>
<keyword evidence="3" id="KW-0805">Transcription regulation</keyword>
<feature type="domain" description="Sigma-54 factor interaction" evidence="5">
    <location>
        <begin position="328"/>
        <end position="558"/>
    </location>
</feature>
<dbReference type="EMBL" id="JAHBCL010000007">
    <property type="protein sequence ID" value="MBS7526081.1"/>
    <property type="molecule type" value="Genomic_DNA"/>
</dbReference>
<dbReference type="PROSITE" id="PS50045">
    <property type="entry name" value="SIGMA54_INTERACT_4"/>
    <property type="match status" value="1"/>
</dbReference>
<dbReference type="SUPFAM" id="SSF46689">
    <property type="entry name" value="Homeodomain-like"/>
    <property type="match status" value="1"/>
</dbReference>
<dbReference type="CDD" id="cd00130">
    <property type="entry name" value="PAS"/>
    <property type="match status" value="1"/>
</dbReference>
<reference evidence="6 7" key="1">
    <citation type="submission" date="2021-05" db="EMBL/GenBank/DDBJ databases">
        <title>Fusibacter ferrireducens sp. nov., an anaerobic, sulfur- and Fe-reducing bacterium isolated from the mangrove sediment.</title>
        <authorList>
            <person name="Qiu D."/>
        </authorList>
    </citation>
    <scope>NUCLEOTIDE SEQUENCE [LARGE SCALE GENOMIC DNA]</scope>
    <source>
        <strain evidence="6 7">DSM 12116</strain>
    </source>
</reference>
<dbReference type="Pfam" id="PF00989">
    <property type="entry name" value="PAS"/>
    <property type="match status" value="1"/>
</dbReference>
<dbReference type="SUPFAM" id="SSF159800">
    <property type="entry name" value="PrpR receptor domain-like"/>
    <property type="match status" value="1"/>
</dbReference>
<dbReference type="Gene3D" id="3.40.50.300">
    <property type="entry name" value="P-loop containing nucleotide triphosphate hydrolases"/>
    <property type="match status" value="1"/>
</dbReference>
<dbReference type="InterPro" id="IPR002078">
    <property type="entry name" value="Sigma_54_int"/>
</dbReference>
<dbReference type="Pfam" id="PF25601">
    <property type="entry name" value="AAA_lid_14"/>
    <property type="match status" value="1"/>
</dbReference>
<keyword evidence="4" id="KW-0804">Transcription</keyword>
<evidence type="ECO:0000256" key="3">
    <source>
        <dbReference type="ARBA" id="ARBA00023015"/>
    </source>
</evidence>
<dbReference type="InterPro" id="IPR003593">
    <property type="entry name" value="AAA+_ATPase"/>
</dbReference>
<proteinExistence type="predicted"/>
<dbReference type="SUPFAM" id="SSF52540">
    <property type="entry name" value="P-loop containing nucleoside triphosphate hydrolases"/>
    <property type="match status" value="1"/>
</dbReference>
<comment type="caution">
    <text evidence="6">The sequence shown here is derived from an EMBL/GenBank/DDBJ whole genome shotgun (WGS) entry which is preliminary data.</text>
</comment>
<dbReference type="InterPro" id="IPR000014">
    <property type="entry name" value="PAS"/>
</dbReference>
<dbReference type="CDD" id="cd00009">
    <property type="entry name" value="AAA"/>
    <property type="match status" value="1"/>
</dbReference>
<dbReference type="RefSeq" id="WP_213235866.1">
    <property type="nucleotide sequence ID" value="NZ_JAHBCL010000007.1"/>
</dbReference>
<dbReference type="PANTHER" id="PTHR32071">
    <property type="entry name" value="TRANSCRIPTIONAL REGULATORY PROTEIN"/>
    <property type="match status" value="1"/>
</dbReference>